<dbReference type="SUPFAM" id="SSF100950">
    <property type="entry name" value="NagB/RpiA/CoA transferase-like"/>
    <property type="match status" value="1"/>
</dbReference>
<dbReference type="PROSITE" id="PS01161">
    <property type="entry name" value="GLC_GALNAC_ISOMERASE"/>
    <property type="match status" value="1"/>
</dbReference>
<dbReference type="NCBIfam" id="TIGR00502">
    <property type="entry name" value="nagB"/>
    <property type="match status" value="1"/>
</dbReference>
<feature type="active site" description="Proton acceptor; for enolization step" evidence="3">
    <location>
        <position position="75"/>
    </location>
</feature>
<keyword evidence="3" id="KW-0021">Allosteric enzyme</keyword>
<protein>
    <recommendedName>
        <fullName evidence="3">Glucosamine-6-phosphate deaminase</fullName>
        <ecNumber evidence="3">3.5.99.6</ecNumber>
    </recommendedName>
    <alternativeName>
        <fullName evidence="3">GlcN6P deaminase</fullName>
        <shortName evidence="3">GNPDA</shortName>
    </alternativeName>
    <alternativeName>
        <fullName evidence="3">Glucosamine-6-phosphate isomerase</fullName>
    </alternativeName>
</protein>
<dbReference type="Pfam" id="PF01182">
    <property type="entry name" value="Glucosamine_iso"/>
    <property type="match status" value="1"/>
</dbReference>
<comment type="activity regulation">
    <text evidence="3">Allosterically activated by N-acetylglucosamine 6-phosphate (GlcNAc6P).</text>
</comment>
<organism evidence="5 6">
    <name type="scientific">Sinomonas humi</name>
    <dbReference type="NCBI Taxonomy" id="1338436"/>
    <lineage>
        <taxon>Bacteria</taxon>
        <taxon>Bacillati</taxon>
        <taxon>Actinomycetota</taxon>
        <taxon>Actinomycetes</taxon>
        <taxon>Micrococcales</taxon>
        <taxon>Micrococcaceae</taxon>
        <taxon>Sinomonas</taxon>
    </lineage>
</organism>
<comment type="function">
    <text evidence="3">Catalyzes the reversible isomerization-deamination of glucosamine 6-phosphate (GlcN6P) to form fructose 6-phosphate (Fru6P) and ammonium ion.</text>
</comment>
<comment type="catalytic activity">
    <reaction evidence="3">
        <text>alpha-D-glucosamine 6-phosphate + H2O = beta-D-fructose 6-phosphate + NH4(+)</text>
        <dbReference type="Rhea" id="RHEA:12172"/>
        <dbReference type="ChEBI" id="CHEBI:15377"/>
        <dbReference type="ChEBI" id="CHEBI:28938"/>
        <dbReference type="ChEBI" id="CHEBI:57634"/>
        <dbReference type="ChEBI" id="CHEBI:75989"/>
        <dbReference type="EC" id="3.5.99.6"/>
    </reaction>
</comment>
<dbReference type="GO" id="GO:0006043">
    <property type="term" value="P:glucosamine catabolic process"/>
    <property type="evidence" value="ECO:0007669"/>
    <property type="project" value="TreeGrafter"/>
</dbReference>
<comment type="caution">
    <text evidence="5">The sequence shown here is derived from an EMBL/GenBank/DDBJ whole genome shotgun (WGS) entry which is preliminary data.</text>
</comment>
<keyword evidence="2 3" id="KW-0119">Carbohydrate metabolism</keyword>
<dbReference type="InterPro" id="IPR018321">
    <property type="entry name" value="Glucosamine6P_isomerase_CS"/>
</dbReference>
<keyword evidence="1 3" id="KW-0378">Hydrolase</keyword>
<proteinExistence type="inferred from homology"/>
<dbReference type="GO" id="GO:0006046">
    <property type="term" value="P:N-acetylglucosamine catabolic process"/>
    <property type="evidence" value="ECO:0007669"/>
    <property type="project" value="UniProtKB-UniRule"/>
</dbReference>
<feature type="active site" description="Proton acceptor; for ring-opening step" evidence="3">
    <location>
        <position position="146"/>
    </location>
</feature>
<sequence>MEIVILPDTDAVARTAADVVQGCIERTGAGRADDGPGAVLGLATGSTPLGAYRELIRRHRQEGLSFARAQAFTLDEYLGLPPDHPESYRSVIRREFTDSVDFPDGAVHSLDGHAPDPVAEAARYDAAIADAGGIDVQILGIGTDGHIGFNEPMSSLASRTRIKTLTEQTRRDNARFFPSEEDVPHHVLTQGLATIRDARHLLLIGLGEAKAEAIAAAVEGPLAAACPASSLQLHPHTTVLVDEAAASRLQHREYYEYTLAQKPDWQAY</sequence>
<comment type="similarity">
    <text evidence="3">Belongs to the glucosamine/galactosamine-6-phosphate isomerase family. NagB subfamily.</text>
</comment>
<feature type="active site" description="For ring-opening step" evidence="3">
    <location>
        <position position="151"/>
    </location>
</feature>
<dbReference type="EMBL" id="JTDL01000098">
    <property type="protein sequence ID" value="KHL03539.1"/>
    <property type="molecule type" value="Genomic_DNA"/>
</dbReference>
<feature type="active site" description="For ring-opening step" evidence="3">
    <location>
        <position position="144"/>
    </location>
</feature>
<name>A0A0B2ANL1_9MICC</name>
<dbReference type="GO" id="GO:0042802">
    <property type="term" value="F:identical protein binding"/>
    <property type="evidence" value="ECO:0007669"/>
    <property type="project" value="TreeGrafter"/>
</dbReference>
<evidence type="ECO:0000256" key="3">
    <source>
        <dbReference type="HAMAP-Rule" id="MF_01241"/>
    </source>
</evidence>
<evidence type="ECO:0000313" key="6">
    <source>
        <dbReference type="Proteomes" id="UP000030982"/>
    </source>
</evidence>
<feature type="domain" description="Glucosamine/galactosamine-6-phosphate isomerase" evidence="4">
    <location>
        <begin position="8"/>
        <end position="232"/>
    </location>
</feature>
<dbReference type="GO" id="GO:0005975">
    <property type="term" value="P:carbohydrate metabolic process"/>
    <property type="evidence" value="ECO:0007669"/>
    <property type="project" value="InterPro"/>
</dbReference>
<dbReference type="InterPro" id="IPR006148">
    <property type="entry name" value="Glc/Gal-6P_isomerase"/>
</dbReference>
<comment type="pathway">
    <text evidence="3">Amino-sugar metabolism; N-acetylneuraminate degradation; D-fructose 6-phosphate from N-acetylneuraminate: step 5/5.</text>
</comment>
<dbReference type="Gene3D" id="3.40.50.1360">
    <property type="match status" value="1"/>
</dbReference>
<feature type="site" description="Part of the allosteric site" evidence="3">
    <location>
        <position position="164"/>
    </location>
</feature>
<dbReference type="GO" id="GO:0004342">
    <property type="term" value="F:glucosamine-6-phosphate deaminase activity"/>
    <property type="evidence" value="ECO:0007669"/>
    <property type="project" value="UniProtKB-UniRule"/>
</dbReference>
<dbReference type="CDD" id="cd01399">
    <property type="entry name" value="GlcN6P_deaminase"/>
    <property type="match status" value="1"/>
</dbReference>
<evidence type="ECO:0000256" key="2">
    <source>
        <dbReference type="ARBA" id="ARBA00023277"/>
    </source>
</evidence>
<dbReference type="EC" id="3.5.99.6" evidence="3"/>
<dbReference type="PANTHER" id="PTHR11280:SF5">
    <property type="entry name" value="GLUCOSAMINE-6-PHOSPHATE ISOMERASE"/>
    <property type="match status" value="1"/>
</dbReference>
<evidence type="ECO:0000313" key="5">
    <source>
        <dbReference type="EMBL" id="KHL03539.1"/>
    </source>
</evidence>
<dbReference type="InterPro" id="IPR004547">
    <property type="entry name" value="Glucosamine6P_isomerase"/>
</dbReference>
<accession>A0A0B2ANL1</accession>
<dbReference type="AlphaFoldDB" id="A0A0B2ANL1"/>
<dbReference type="PANTHER" id="PTHR11280">
    <property type="entry name" value="GLUCOSAMINE-6-PHOSPHATE ISOMERASE"/>
    <property type="match status" value="1"/>
</dbReference>
<dbReference type="GO" id="GO:0019262">
    <property type="term" value="P:N-acetylneuraminate catabolic process"/>
    <property type="evidence" value="ECO:0007669"/>
    <property type="project" value="UniProtKB-UniRule"/>
</dbReference>
<dbReference type="STRING" id="1338436.LK10_09005"/>
<evidence type="ECO:0000256" key="1">
    <source>
        <dbReference type="ARBA" id="ARBA00022801"/>
    </source>
</evidence>
<dbReference type="UniPathway" id="UPA00629">
    <property type="reaction ID" value="UER00684"/>
</dbReference>
<dbReference type="InterPro" id="IPR037171">
    <property type="entry name" value="NagB/RpiA_transferase-like"/>
</dbReference>
<reference evidence="5 6" key="1">
    <citation type="submission" date="2014-09" db="EMBL/GenBank/DDBJ databases">
        <title>Genome sequence of Sinomonas sp. MUSC 117.</title>
        <authorList>
            <person name="Lee L.-H."/>
        </authorList>
    </citation>
    <scope>NUCLEOTIDE SEQUENCE [LARGE SCALE GENOMIC DNA]</scope>
    <source>
        <strain evidence="5 6">MUSC 117</strain>
    </source>
</reference>
<dbReference type="NCBIfam" id="NF001684">
    <property type="entry name" value="PRK00443.1-4"/>
    <property type="match status" value="1"/>
</dbReference>
<dbReference type="GO" id="GO:0005737">
    <property type="term" value="C:cytoplasm"/>
    <property type="evidence" value="ECO:0007669"/>
    <property type="project" value="TreeGrafter"/>
</dbReference>
<dbReference type="HAMAP" id="MF_01241">
    <property type="entry name" value="GlcN6P_deamin"/>
    <property type="match status" value="1"/>
</dbReference>
<dbReference type="RefSeq" id="WP_043122533.1">
    <property type="nucleotide sequence ID" value="NZ_JTDL01000098.1"/>
</dbReference>
<feature type="site" description="Part of the allosteric site" evidence="3">
    <location>
        <position position="163"/>
    </location>
</feature>
<keyword evidence="6" id="KW-1185">Reference proteome</keyword>
<evidence type="ECO:0000259" key="4">
    <source>
        <dbReference type="Pfam" id="PF01182"/>
    </source>
</evidence>
<comment type="caution">
    <text evidence="3">Lacks conserved residue(s) required for the propagation of feature annotation.</text>
</comment>
<gene>
    <name evidence="3" type="primary">nagB</name>
    <name evidence="5" type="ORF">LK10_09005</name>
</gene>
<feature type="site" description="Part of the allosteric site" evidence="3">
    <location>
        <position position="161"/>
    </location>
</feature>
<dbReference type="OrthoDB" id="9791139at2"/>
<feature type="site" description="Part of the allosteric site" evidence="3">
    <location>
        <position position="154"/>
    </location>
</feature>
<dbReference type="Proteomes" id="UP000030982">
    <property type="component" value="Unassembled WGS sequence"/>
</dbReference>